<sequence length="273" mass="30627">MDYRNSVHSTTGLSPAQVVFEHKLRSRLDLIDAKSSAALSPTVTNFGCNQQYSQTEEQGKKKSKCFRKNDTVLYKRFITKAKYTWGKGTILARLGRVVYLVKDLNTLENCKRHINQLVPYKGYNDHPQSYPQYRTQSPAVNPHIPSPSPLQTTIRSSRVPILPSSSPNVGGRNSPTRTIELDEPNTSTMTSPPREEEDVEDPLNTAGEQQACLRNSAGVTLEREDNSADEPTELERVPVAQSETPIQSSPSSPIQVPRRSLRKRPKVCYKSNF</sequence>
<accession>A0A8S0YUN0</accession>
<feature type="compositionally biased region" description="Polar residues" evidence="1">
    <location>
        <begin position="163"/>
        <end position="177"/>
    </location>
</feature>
<organism evidence="2 3">
    <name type="scientific">Arctia plantaginis</name>
    <name type="common">Wood tiger moth</name>
    <name type="synonym">Phalaena plantaginis</name>
    <dbReference type="NCBI Taxonomy" id="874455"/>
    <lineage>
        <taxon>Eukaryota</taxon>
        <taxon>Metazoa</taxon>
        <taxon>Ecdysozoa</taxon>
        <taxon>Arthropoda</taxon>
        <taxon>Hexapoda</taxon>
        <taxon>Insecta</taxon>
        <taxon>Pterygota</taxon>
        <taxon>Neoptera</taxon>
        <taxon>Endopterygota</taxon>
        <taxon>Lepidoptera</taxon>
        <taxon>Glossata</taxon>
        <taxon>Ditrysia</taxon>
        <taxon>Noctuoidea</taxon>
        <taxon>Erebidae</taxon>
        <taxon>Arctiinae</taxon>
        <taxon>Arctia</taxon>
    </lineage>
</organism>
<dbReference type="PANTHER" id="PTHR37984">
    <property type="entry name" value="PROTEIN CBG26694"/>
    <property type="match status" value="1"/>
</dbReference>
<dbReference type="AlphaFoldDB" id="A0A8S0YUN0"/>
<evidence type="ECO:0000313" key="3">
    <source>
        <dbReference type="Proteomes" id="UP000494106"/>
    </source>
</evidence>
<reference evidence="2 3" key="1">
    <citation type="submission" date="2020-04" db="EMBL/GenBank/DDBJ databases">
        <authorList>
            <person name="Wallbank WR R."/>
            <person name="Pardo Diaz C."/>
            <person name="Kozak K."/>
            <person name="Martin S."/>
            <person name="Jiggins C."/>
            <person name="Moest M."/>
            <person name="Warren A I."/>
            <person name="Byers J.R.P. K."/>
            <person name="Montejo-Kovacevich G."/>
            <person name="Yen C E."/>
        </authorList>
    </citation>
    <scope>NUCLEOTIDE SEQUENCE [LARGE SCALE GENOMIC DNA]</scope>
</reference>
<dbReference type="OrthoDB" id="6772952at2759"/>
<feature type="compositionally biased region" description="Low complexity" evidence="1">
    <location>
        <begin position="245"/>
        <end position="258"/>
    </location>
</feature>
<evidence type="ECO:0000313" key="2">
    <source>
        <dbReference type="EMBL" id="CAB3222677.1"/>
    </source>
</evidence>
<evidence type="ECO:0008006" key="4">
    <source>
        <dbReference type="Google" id="ProtNLM"/>
    </source>
</evidence>
<proteinExistence type="predicted"/>
<comment type="caution">
    <text evidence="2">The sequence shown here is derived from an EMBL/GenBank/DDBJ whole genome shotgun (WGS) entry which is preliminary data.</text>
</comment>
<keyword evidence="3" id="KW-1185">Reference proteome</keyword>
<gene>
    <name evidence="2" type="ORF">APLA_LOCUS1230</name>
</gene>
<dbReference type="Proteomes" id="UP000494106">
    <property type="component" value="Unassembled WGS sequence"/>
</dbReference>
<name>A0A8S0YUN0_ARCPL</name>
<dbReference type="PANTHER" id="PTHR37984:SF5">
    <property type="entry name" value="PROTEIN NYNRIN-LIKE"/>
    <property type="match status" value="1"/>
</dbReference>
<feature type="region of interest" description="Disordered" evidence="1">
    <location>
        <begin position="122"/>
        <end position="273"/>
    </location>
</feature>
<evidence type="ECO:0000256" key="1">
    <source>
        <dbReference type="SAM" id="MobiDB-lite"/>
    </source>
</evidence>
<feature type="compositionally biased region" description="Polar residues" evidence="1">
    <location>
        <begin position="126"/>
        <end position="139"/>
    </location>
</feature>
<dbReference type="EMBL" id="CADEBC010000088">
    <property type="protein sequence ID" value="CAB3222677.1"/>
    <property type="molecule type" value="Genomic_DNA"/>
</dbReference>
<dbReference type="InterPro" id="IPR050951">
    <property type="entry name" value="Retrovirus_Pol_polyprotein"/>
</dbReference>
<protein>
    <recommendedName>
        <fullName evidence="4">Integrase catalytic domain-containing protein</fullName>
    </recommendedName>
</protein>